<dbReference type="UniPathway" id="UPA00238"/>
<evidence type="ECO:0000259" key="10">
    <source>
        <dbReference type="Pfam" id="PF00251"/>
    </source>
</evidence>
<dbReference type="EC" id="3.2.1.26" evidence="3 8"/>
<dbReference type="SUPFAM" id="SSF49899">
    <property type="entry name" value="Concanavalin A-like lectins/glucanases"/>
    <property type="match status" value="1"/>
</dbReference>
<keyword evidence="6 8" id="KW-0326">Glycosidase</keyword>
<dbReference type="Proteomes" id="UP000503088">
    <property type="component" value="Chromosome"/>
</dbReference>
<organism evidence="12 13">
    <name type="scientific">Kroppenstedtia pulmonis</name>
    <dbReference type="NCBI Taxonomy" id="1380685"/>
    <lineage>
        <taxon>Bacteria</taxon>
        <taxon>Bacillati</taxon>
        <taxon>Bacillota</taxon>
        <taxon>Bacilli</taxon>
        <taxon>Bacillales</taxon>
        <taxon>Thermoactinomycetaceae</taxon>
        <taxon>Kroppenstedtia</taxon>
    </lineage>
</organism>
<dbReference type="EMBL" id="CP048104">
    <property type="protein sequence ID" value="QKG83275.1"/>
    <property type="molecule type" value="Genomic_DNA"/>
</dbReference>
<evidence type="ECO:0000256" key="9">
    <source>
        <dbReference type="RuleBase" id="RU365015"/>
    </source>
</evidence>
<dbReference type="InterPro" id="IPR013320">
    <property type="entry name" value="ConA-like_dom_sf"/>
</dbReference>
<keyword evidence="9" id="KW-0963">Cytoplasm</keyword>
<dbReference type="GO" id="GO:0005985">
    <property type="term" value="P:sucrose metabolic process"/>
    <property type="evidence" value="ECO:0007669"/>
    <property type="project" value="UniProtKB-UniPathway"/>
</dbReference>
<keyword evidence="13" id="KW-1185">Reference proteome</keyword>
<accession>A0A7D4BG47</accession>
<dbReference type="Gene3D" id="2.60.120.560">
    <property type="entry name" value="Exo-inulinase, domain 1"/>
    <property type="match status" value="1"/>
</dbReference>
<evidence type="ECO:0000256" key="1">
    <source>
        <dbReference type="ARBA" id="ARBA00004914"/>
    </source>
</evidence>
<evidence type="ECO:0000256" key="8">
    <source>
        <dbReference type="RuleBase" id="RU362110"/>
    </source>
</evidence>
<keyword evidence="9" id="KW-0119">Carbohydrate metabolism</keyword>
<dbReference type="InterPro" id="IPR051214">
    <property type="entry name" value="GH32_Enzymes"/>
</dbReference>
<sequence>MSSRSKQLVKKARKEIEINKKKVEQDPFRLSYHLMPPVGLLNDPNGFIYYQGRYHLFYQWNPFATNHGSKFWGHFSSADLVHWQGEPIALTPSEVYDKNGCYSGSAIEHEGKMYVFYTGNVKDEAGHRKTYQCLAVSEDGIHFDKKGPIIDLPDGFTAHFRDPKVWKQDDTWYMIIGAQDENKDGCVVVYTSTDLFKWQYQDVIAGSNRHPLGDFGYMWECPDLFRLEGKDILLVCPQGLEAKGIYYQNLFQSGYFCGEFNERKCEYKHGNFHELDRGFDFYAPQTTLDEKGRRLLFAWMGITDEREPHHPTIPYNWVHGMTLPRELYMKNNRLCQRPVEELKFLRHDEVVYKEVCIHNETKALEKVRGKTIELVMEKIETDSLKELIIGFRDYATLTYNVSGKKLVFRRRSVMGQGMEERVCMLESLETLHIFLDTSSIEVFANEGEEVFTARIFPQHQNEDIRFIADGRVQFDLKKWDLTQQKGRL</sequence>
<dbReference type="AlphaFoldDB" id="A0A7D4BG47"/>
<dbReference type="InterPro" id="IPR001362">
    <property type="entry name" value="Glyco_hydro_32"/>
</dbReference>
<evidence type="ECO:0000313" key="13">
    <source>
        <dbReference type="Proteomes" id="UP000503088"/>
    </source>
</evidence>
<dbReference type="InterPro" id="IPR013148">
    <property type="entry name" value="Glyco_hydro_32_N"/>
</dbReference>
<comment type="pathway">
    <text evidence="1 9">Glycan biosynthesis; sucrose metabolism.</text>
</comment>
<gene>
    <name evidence="12" type="ORF">GXN76_01540</name>
</gene>
<comment type="function">
    <text evidence="9">Enables the bacterium to metabolize sucrose as a sole carbon source.</text>
</comment>
<dbReference type="NCBIfam" id="TIGR01322">
    <property type="entry name" value="scrB_fam"/>
    <property type="match status" value="1"/>
</dbReference>
<feature type="domain" description="Glycosyl hydrolase family 32 C-terminal" evidence="11">
    <location>
        <begin position="394"/>
        <end position="476"/>
    </location>
</feature>
<feature type="domain" description="Glycosyl hydrolase family 32 N-terminal" evidence="10">
    <location>
        <begin position="33"/>
        <end position="338"/>
    </location>
</feature>
<evidence type="ECO:0000256" key="6">
    <source>
        <dbReference type="ARBA" id="ARBA00023295"/>
    </source>
</evidence>
<keyword evidence="5 8" id="KW-0378">Hydrolase</keyword>
<dbReference type="SMART" id="SM00640">
    <property type="entry name" value="Glyco_32"/>
    <property type="match status" value="1"/>
</dbReference>
<dbReference type="SUPFAM" id="SSF75005">
    <property type="entry name" value="Arabinanase/levansucrase/invertase"/>
    <property type="match status" value="1"/>
</dbReference>
<dbReference type="GO" id="GO:0004564">
    <property type="term" value="F:beta-fructofuranosidase activity"/>
    <property type="evidence" value="ECO:0007669"/>
    <property type="project" value="UniProtKB-EC"/>
</dbReference>
<comment type="similarity">
    <text evidence="2 8">Belongs to the glycosyl hydrolase 32 family.</text>
</comment>
<protein>
    <recommendedName>
        <fullName evidence="4 8">Sucrose-6-phosphate hydrolase</fullName>
        <ecNumber evidence="3 8">3.2.1.26</ecNumber>
    </recommendedName>
    <alternativeName>
        <fullName evidence="7 9">Invertase</fullName>
    </alternativeName>
</protein>
<evidence type="ECO:0000256" key="4">
    <source>
        <dbReference type="ARBA" id="ARBA00019623"/>
    </source>
</evidence>
<dbReference type="PANTHER" id="PTHR43101">
    <property type="entry name" value="BETA-FRUCTOSIDASE"/>
    <property type="match status" value="1"/>
</dbReference>
<comment type="catalytic activity">
    <reaction evidence="8">
        <text>Hydrolysis of terminal non-reducing beta-D-fructofuranoside residues in beta-D-fructofuranosides.</text>
        <dbReference type="EC" id="3.2.1.26"/>
    </reaction>
</comment>
<reference evidence="12 13" key="1">
    <citation type="submission" date="2020-01" db="EMBL/GenBank/DDBJ databases">
        <authorList>
            <person name="Gulvik C.A."/>
            <person name="Batra D.G."/>
        </authorList>
    </citation>
    <scope>NUCLEOTIDE SEQUENCE [LARGE SCALE GENOMIC DNA]</scope>
    <source>
        <strain evidence="12 13">W9323</strain>
    </source>
</reference>
<dbReference type="GO" id="GO:0005737">
    <property type="term" value="C:cytoplasm"/>
    <property type="evidence" value="ECO:0007669"/>
    <property type="project" value="UniProtKB-SubCell"/>
</dbReference>
<evidence type="ECO:0000256" key="7">
    <source>
        <dbReference type="ARBA" id="ARBA00033367"/>
    </source>
</evidence>
<dbReference type="InterPro" id="IPR013189">
    <property type="entry name" value="Glyco_hydro_32_C"/>
</dbReference>
<dbReference type="InterPro" id="IPR006232">
    <property type="entry name" value="Suc6P_hydrolase"/>
</dbReference>
<proteinExistence type="inferred from homology"/>
<dbReference type="Pfam" id="PF00251">
    <property type="entry name" value="Glyco_hydro_32N"/>
    <property type="match status" value="1"/>
</dbReference>
<dbReference type="Gene3D" id="2.115.10.20">
    <property type="entry name" value="Glycosyl hydrolase domain, family 43"/>
    <property type="match status" value="1"/>
</dbReference>
<dbReference type="Pfam" id="PF08244">
    <property type="entry name" value="Glyco_hydro_32C"/>
    <property type="match status" value="1"/>
</dbReference>
<dbReference type="PANTHER" id="PTHR43101:SF1">
    <property type="entry name" value="BETA-FRUCTOSIDASE"/>
    <property type="match status" value="1"/>
</dbReference>
<dbReference type="KEGG" id="kpul:GXN76_01540"/>
<name>A0A7D4BG47_9BACL</name>
<dbReference type="RefSeq" id="WP_173219709.1">
    <property type="nucleotide sequence ID" value="NZ_CP048104.1"/>
</dbReference>
<evidence type="ECO:0000256" key="2">
    <source>
        <dbReference type="ARBA" id="ARBA00009902"/>
    </source>
</evidence>
<evidence type="ECO:0000256" key="3">
    <source>
        <dbReference type="ARBA" id="ARBA00012758"/>
    </source>
</evidence>
<dbReference type="InterPro" id="IPR023296">
    <property type="entry name" value="Glyco_hydro_beta-prop_sf"/>
</dbReference>
<dbReference type="CDD" id="cd18623">
    <property type="entry name" value="GH32_ScrB-like"/>
    <property type="match status" value="1"/>
</dbReference>
<comment type="subcellular location">
    <subcellularLocation>
        <location evidence="9">Cytoplasm</location>
    </subcellularLocation>
</comment>
<dbReference type="PROSITE" id="PS00609">
    <property type="entry name" value="GLYCOSYL_HYDROL_F32"/>
    <property type="match status" value="1"/>
</dbReference>
<evidence type="ECO:0000256" key="5">
    <source>
        <dbReference type="ARBA" id="ARBA00022801"/>
    </source>
</evidence>
<evidence type="ECO:0000313" key="12">
    <source>
        <dbReference type="EMBL" id="QKG83275.1"/>
    </source>
</evidence>
<evidence type="ECO:0000259" key="11">
    <source>
        <dbReference type="Pfam" id="PF08244"/>
    </source>
</evidence>
<dbReference type="InterPro" id="IPR018053">
    <property type="entry name" value="Glyco_hydro_32_AS"/>
</dbReference>